<dbReference type="Proteomes" id="UP001281147">
    <property type="component" value="Unassembled WGS sequence"/>
</dbReference>
<keyword evidence="2" id="KW-1185">Reference proteome</keyword>
<evidence type="ECO:0000313" key="1">
    <source>
        <dbReference type="EMBL" id="KAK3697608.1"/>
    </source>
</evidence>
<evidence type="ECO:0000313" key="2">
    <source>
        <dbReference type="Proteomes" id="UP001281147"/>
    </source>
</evidence>
<comment type="caution">
    <text evidence="1">The sequence shown here is derived from an EMBL/GenBank/DDBJ whole genome shotgun (WGS) entry which is preliminary data.</text>
</comment>
<protein>
    <submittedName>
        <fullName evidence="1">Uncharacterized protein</fullName>
    </submittedName>
</protein>
<sequence length="295" mass="33505">MTLYIDSTFGHHTSRSRHAWYWPIGTARTVLGFVVGVERIASSPSGRSYHIAVIPLEDVPTAEKDWHPGSNSQVLDLVHPSLFTLVYGRTRLTAGDEVPIKDAVCYCGKGGIVPVPRSEHLQFENMLPVRENDEEDSDELNLFSGRFQWLPCEVEVDEDANVRIVSYINNLHPEKHSKLYKIIESVISKAVPVWEFALTEIFKQERTAGLWAGGPRTTHGFYPPRIAVTGLPEWKVDRPIVPEGEDYEEFLKSTTYKDWEGEDDEEGITYKVNGVNWERSGPTMPEPSEDTYNLR</sequence>
<name>A0ACC3MK81_9PEZI</name>
<organism evidence="1 2">
    <name type="scientific">Vermiconidia calcicola</name>
    <dbReference type="NCBI Taxonomy" id="1690605"/>
    <lineage>
        <taxon>Eukaryota</taxon>
        <taxon>Fungi</taxon>
        <taxon>Dikarya</taxon>
        <taxon>Ascomycota</taxon>
        <taxon>Pezizomycotina</taxon>
        <taxon>Dothideomycetes</taxon>
        <taxon>Dothideomycetidae</taxon>
        <taxon>Mycosphaerellales</taxon>
        <taxon>Extremaceae</taxon>
        <taxon>Vermiconidia</taxon>
    </lineage>
</organism>
<accession>A0ACC3MK81</accession>
<reference evidence="1" key="1">
    <citation type="submission" date="2023-07" db="EMBL/GenBank/DDBJ databases">
        <title>Black Yeasts Isolated from many extreme environments.</title>
        <authorList>
            <person name="Coleine C."/>
            <person name="Stajich J.E."/>
            <person name="Selbmann L."/>
        </authorList>
    </citation>
    <scope>NUCLEOTIDE SEQUENCE</scope>
    <source>
        <strain evidence="1">CCFEE 5714</strain>
    </source>
</reference>
<proteinExistence type="predicted"/>
<dbReference type="EMBL" id="JAUTXU010000223">
    <property type="protein sequence ID" value="KAK3697608.1"/>
    <property type="molecule type" value="Genomic_DNA"/>
</dbReference>
<gene>
    <name evidence="1" type="ORF">LTR37_017346</name>
</gene>